<sequence length="160" mass="17772">MAQGTGLSANWPTCPVPAMLLRRSAMVRASSEVRKRQKETNKQLLDTPWEEVADGRTFKVCFDVKGAVMHEVPGRDSPEYRTEHEHLAAELLELASRRANDRDADEDDLIGFMTVAAGLQAGLGHLLEVALRQLQYGRRPGLKSSYACCMSRGPHKLDPN</sequence>
<dbReference type="AlphaFoldDB" id="A0A7S0A1T6"/>
<protein>
    <submittedName>
        <fullName evidence="1">Uncharacterized protein</fullName>
    </submittedName>
</protein>
<name>A0A7S0A1T6_9DINO</name>
<dbReference type="EMBL" id="HBEG01009987">
    <property type="protein sequence ID" value="CAD8350424.1"/>
    <property type="molecule type" value="Transcribed_RNA"/>
</dbReference>
<gene>
    <name evidence="1" type="ORF">PBAH0796_LOCUS5899</name>
</gene>
<proteinExistence type="predicted"/>
<accession>A0A7S0A1T6</accession>
<organism evidence="1">
    <name type="scientific">Pyrodinium bahamense</name>
    <dbReference type="NCBI Taxonomy" id="73915"/>
    <lineage>
        <taxon>Eukaryota</taxon>
        <taxon>Sar</taxon>
        <taxon>Alveolata</taxon>
        <taxon>Dinophyceae</taxon>
        <taxon>Gonyaulacales</taxon>
        <taxon>Pyrocystaceae</taxon>
        <taxon>Pyrodinium</taxon>
    </lineage>
</organism>
<evidence type="ECO:0000313" key="1">
    <source>
        <dbReference type="EMBL" id="CAD8350424.1"/>
    </source>
</evidence>
<reference evidence="1" key="1">
    <citation type="submission" date="2021-01" db="EMBL/GenBank/DDBJ databases">
        <authorList>
            <person name="Corre E."/>
            <person name="Pelletier E."/>
            <person name="Niang G."/>
            <person name="Scheremetjew M."/>
            <person name="Finn R."/>
            <person name="Kale V."/>
            <person name="Holt S."/>
            <person name="Cochrane G."/>
            <person name="Meng A."/>
            <person name="Brown T."/>
            <person name="Cohen L."/>
        </authorList>
    </citation>
    <scope>NUCLEOTIDE SEQUENCE</scope>
    <source>
        <strain evidence="1">Pbaha01</strain>
    </source>
</reference>